<dbReference type="GO" id="GO:0003677">
    <property type="term" value="F:DNA binding"/>
    <property type="evidence" value="ECO:0007669"/>
    <property type="project" value="UniProtKB-KW"/>
</dbReference>
<dbReference type="SMART" id="SM00866">
    <property type="entry name" value="UTRA"/>
    <property type="match status" value="1"/>
</dbReference>
<name>A0A239V7H2_9MICO</name>
<evidence type="ECO:0000259" key="4">
    <source>
        <dbReference type="PROSITE" id="PS50949"/>
    </source>
</evidence>
<dbReference type="GeneID" id="63458612"/>
<dbReference type="GO" id="GO:0045892">
    <property type="term" value="P:negative regulation of DNA-templated transcription"/>
    <property type="evidence" value="ECO:0007669"/>
    <property type="project" value="TreeGrafter"/>
</dbReference>
<feature type="domain" description="HTH gntR-type" evidence="4">
    <location>
        <begin position="15"/>
        <end position="83"/>
    </location>
</feature>
<dbReference type="STRING" id="1121387.GCA_000429885_01400"/>
<dbReference type="InterPro" id="IPR028978">
    <property type="entry name" value="Chorismate_lyase_/UTRA_dom_sf"/>
</dbReference>
<keyword evidence="3" id="KW-0804">Transcription</keyword>
<dbReference type="RefSeq" id="WP_028327307.1">
    <property type="nucleotide sequence ID" value="NZ_JAAFNI010000001.1"/>
</dbReference>
<gene>
    <name evidence="5" type="primary">yvoA_2</name>
    <name evidence="5" type="ORF">SAMEA4475696_00315</name>
</gene>
<evidence type="ECO:0000256" key="1">
    <source>
        <dbReference type="ARBA" id="ARBA00023015"/>
    </source>
</evidence>
<dbReference type="InterPro" id="IPR036390">
    <property type="entry name" value="WH_DNA-bd_sf"/>
</dbReference>
<evidence type="ECO:0000256" key="3">
    <source>
        <dbReference type="ARBA" id="ARBA00023163"/>
    </source>
</evidence>
<reference evidence="5 6" key="1">
    <citation type="submission" date="2017-06" db="EMBL/GenBank/DDBJ databases">
        <authorList>
            <consortium name="Pathogen Informatics"/>
        </authorList>
    </citation>
    <scope>NUCLEOTIDE SEQUENCE [LARGE SCALE GENOMIC DNA]</scope>
    <source>
        <strain evidence="5 6">NCTC13039</strain>
    </source>
</reference>
<keyword evidence="6" id="KW-1185">Reference proteome</keyword>
<dbReference type="KEGG" id="dco:SAMEA4475696_0315"/>
<dbReference type="PANTHER" id="PTHR44846">
    <property type="entry name" value="MANNOSYL-D-GLYCERATE TRANSPORT/METABOLISM SYSTEM REPRESSOR MNGR-RELATED"/>
    <property type="match status" value="1"/>
</dbReference>
<protein>
    <submittedName>
        <fullName evidence="5">HTH-type transcriptional repressor yvoA</fullName>
    </submittedName>
</protein>
<dbReference type="InterPro" id="IPR011663">
    <property type="entry name" value="UTRA"/>
</dbReference>
<dbReference type="AlphaFoldDB" id="A0A239V7H2"/>
<dbReference type="Pfam" id="PF07702">
    <property type="entry name" value="UTRA"/>
    <property type="match status" value="1"/>
</dbReference>
<dbReference type="Gene3D" id="1.10.10.10">
    <property type="entry name" value="Winged helix-like DNA-binding domain superfamily/Winged helix DNA-binding domain"/>
    <property type="match status" value="1"/>
</dbReference>
<dbReference type="SUPFAM" id="SSF46785">
    <property type="entry name" value="Winged helix' DNA-binding domain"/>
    <property type="match status" value="1"/>
</dbReference>
<sequence>MTRELPVDIDRSSTVPLYQQLATQLTAAIHNGTLRPGDPIEKEIDLAHRLDLSRPTVRQAICEMVTRGLLIRRRGIGTTVAHQVTHRRGELTSLYDDLLQAGHEPRTELLTLDTDSTYPPAAEALHLPPHTGLVKIERLRYMNDKPLAILCNWLPPAFAEVTATEIDHGSLYAWLRSHGQRPCVAQQTIGARAATAHERRHLRLEDPHIPVLTMARTGFDATGTPLEYGEHRYRADRYTFGQTVHES</sequence>
<organism evidence="5 6">
    <name type="scientific">Dermatophilus congolensis</name>
    <dbReference type="NCBI Taxonomy" id="1863"/>
    <lineage>
        <taxon>Bacteria</taxon>
        <taxon>Bacillati</taxon>
        <taxon>Actinomycetota</taxon>
        <taxon>Actinomycetes</taxon>
        <taxon>Micrococcales</taxon>
        <taxon>Dermatophilaceae</taxon>
        <taxon>Dermatophilus</taxon>
    </lineage>
</organism>
<evidence type="ECO:0000256" key="2">
    <source>
        <dbReference type="ARBA" id="ARBA00023125"/>
    </source>
</evidence>
<dbReference type="OrthoDB" id="3194402at2"/>
<dbReference type="PROSITE" id="PS50949">
    <property type="entry name" value="HTH_GNTR"/>
    <property type="match status" value="1"/>
</dbReference>
<dbReference type="GO" id="GO:0003700">
    <property type="term" value="F:DNA-binding transcription factor activity"/>
    <property type="evidence" value="ECO:0007669"/>
    <property type="project" value="InterPro"/>
</dbReference>
<accession>A0A239V7H2</accession>
<proteinExistence type="predicted"/>
<dbReference type="Proteomes" id="UP000242637">
    <property type="component" value="Chromosome 1"/>
</dbReference>
<dbReference type="SUPFAM" id="SSF64288">
    <property type="entry name" value="Chorismate lyase-like"/>
    <property type="match status" value="1"/>
</dbReference>
<dbReference type="PANTHER" id="PTHR44846:SF17">
    <property type="entry name" value="GNTR-FAMILY TRANSCRIPTIONAL REGULATOR"/>
    <property type="match status" value="1"/>
</dbReference>
<evidence type="ECO:0000313" key="6">
    <source>
        <dbReference type="Proteomes" id="UP000242637"/>
    </source>
</evidence>
<evidence type="ECO:0000313" key="5">
    <source>
        <dbReference type="EMBL" id="SNV17879.1"/>
    </source>
</evidence>
<dbReference type="Pfam" id="PF00392">
    <property type="entry name" value="GntR"/>
    <property type="match status" value="1"/>
</dbReference>
<dbReference type="InterPro" id="IPR050679">
    <property type="entry name" value="Bact_HTH_transcr_reg"/>
</dbReference>
<dbReference type="Gene3D" id="3.40.1410.10">
    <property type="entry name" value="Chorismate lyase-like"/>
    <property type="match status" value="1"/>
</dbReference>
<keyword evidence="1" id="KW-0805">Transcription regulation</keyword>
<dbReference type="CDD" id="cd07377">
    <property type="entry name" value="WHTH_GntR"/>
    <property type="match status" value="1"/>
</dbReference>
<dbReference type="InterPro" id="IPR036388">
    <property type="entry name" value="WH-like_DNA-bd_sf"/>
</dbReference>
<dbReference type="SMART" id="SM00345">
    <property type="entry name" value="HTH_GNTR"/>
    <property type="match status" value="1"/>
</dbReference>
<dbReference type="EMBL" id="LT906453">
    <property type="protein sequence ID" value="SNV17879.1"/>
    <property type="molecule type" value="Genomic_DNA"/>
</dbReference>
<dbReference type="InterPro" id="IPR000524">
    <property type="entry name" value="Tscrpt_reg_HTH_GntR"/>
</dbReference>
<keyword evidence="2" id="KW-0238">DNA-binding</keyword>